<sequence length="381" mass="42034">MSALQGIRVIDLSQVMAGPYCGMLLADMGADVIKVEPPKGESTRRWSPYKEGESGAFMAINRNKRSITLDLKDGEDQKVFYKLIETADILIENFRPGVVKRLGVDYETLNQINPKLIYCSISGFGQYGPYSSRGGYDLIAQGMTGIMSVTGERNGNPVKCGLPIIDLGSGLFSVYGILSALYSRVHSNEGQYIDASLYDTGIALSVWESTQYWFTGETPAPTGSGHRLSAPYQAFRASDGYFTVGADTPHHWPVFCQIIGRPEFLSDDRFVDDASRIQHLTEFVRLIEEKTSLNPRHYWLEKFEEAGIPAGPINSYPESLTDQHTLSRRMIEEVVHPVAGKIKALGIPVKLSKTPGKIAKAAPVLGEHKEEILKELGLVAK</sequence>
<dbReference type="InterPro" id="IPR050483">
    <property type="entry name" value="CoA-transferase_III_domain"/>
</dbReference>
<dbReference type="PANTHER" id="PTHR48207">
    <property type="entry name" value="SUCCINATE--HYDROXYMETHYLGLUTARATE COA-TRANSFERASE"/>
    <property type="match status" value="1"/>
</dbReference>
<dbReference type="PANTHER" id="PTHR48207:SF3">
    <property type="entry name" value="SUCCINATE--HYDROXYMETHYLGLUTARATE COA-TRANSFERASE"/>
    <property type="match status" value="1"/>
</dbReference>
<dbReference type="GO" id="GO:0008410">
    <property type="term" value="F:CoA-transferase activity"/>
    <property type="evidence" value="ECO:0007669"/>
    <property type="project" value="TreeGrafter"/>
</dbReference>
<dbReference type="Pfam" id="PF02515">
    <property type="entry name" value="CoA_transf_3"/>
    <property type="match status" value="1"/>
</dbReference>
<dbReference type="InterPro" id="IPR023606">
    <property type="entry name" value="CoA-Trfase_III_dom_1_sf"/>
</dbReference>
<gene>
    <name evidence="2" type="ORF">AF332_14575</name>
</gene>
<dbReference type="STRING" id="1459.AF332_14575"/>
<dbReference type="PATRIC" id="fig|1459.3.peg.3150"/>
<dbReference type="Proteomes" id="UP000037109">
    <property type="component" value="Unassembled WGS sequence"/>
</dbReference>
<organism evidence="2 3">
    <name type="scientific">Sporosarcina globispora</name>
    <name type="common">Bacillus globisporus</name>
    <dbReference type="NCBI Taxonomy" id="1459"/>
    <lineage>
        <taxon>Bacteria</taxon>
        <taxon>Bacillati</taxon>
        <taxon>Bacillota</taxon>
        <taxon>Bacilli</taxon>
        <taxon>Bacillales</taxon>
        <taxon>Caryophanaceae</taxon>
        <taxon>Sporosarcina</taxon>
    </lineage>
</organism>
<dbReference type="EMBL" id="LGUF01000007">
    <property type="protein sequence ID" value="KON87928.1"/>
    <property type="molecule type" value="Genomic_DNA"/>
</dbReference>
<protein>
    <submittedName>
        <fullName evidence="2">CoA-transferase</fullName>
    </submittedName>
</protein>
<dbReference type="Gene3D" id="3.30.1540.10">
    <property type="entry name" value="formyl-coa transferase, domain 3"/>
    <property type="match status" value="1"/>
</dbReference>
<evidence type="ECO:0000256" key="1">
    <source>
        <dbReference type="ARBA" id="ARBA00022679"/>
    </source>
</evidence>
<name>A0A0M0GDS5_SPOGL</name>
<dbReference type="AlphaFoldDB" id="A0A0M0GDS5"/>
<comment type="caution">
    <text evidence="2">The sequence shown here is derived from an EMBL/GenBank/DDBJ whole genome shotgun (WGS) entry which is preliminary data.</text>
</comment>
<evidence type="ECO:0000313" key="3">
    <source>
        <dbReference type="Proteomes" id="UP000037109"/>
    </source>
</evidence>
<evidence type="ECO:0000313" key="2">
    <source>
        <dbReference type="EMBL" id="KON87928.1"/>
    </source>
</evidence>
<dbReference type="InterPro" id="IPR003673">
    <property type="entry name" value="CoA-Trfase_fam_III"/>
</dbReference>
<proteinExistence type="predicted"/>
<dbReference type="InterPro" id="IPR044855">
    <property type="entry name" value="CoA-Trfase_III_dom3_sf"/>
</dbReference>
<accession>A0A0M0GDS5</accession>
<reference evidence="3" key="1">
    <citation type="submission" date="2015-07" db="EMBL/GenBank/DDBJ databases">
        <title>Fjat-10036 dsm4.</title>
        <authorList>
            <person name="Liu B."/>
            <person name="Wang J."/>
            <person name="Zhu Y."/>
            <person name="Liu G."/>
            <person name="Chen Q."/>
            <person name="Chen Z."/>
            <person name="Lan J."/>
            <person name="Che J."/>
            <person name="Ge C."/>
            <person name="Shi H."/>
            <person name="Pan Z."/>
            <person name="Liu X."/>
        </authorList>
    </citation>
    <scope>NUCLEOTIDE SEQUENCE [LARGE SCALE GENOMIC DNA]</scope>
    <source>
        <strain evidence="3">DSM 4</strain>
    </source>
</reference>
<keyword evidence="1 2" id="KW-0808">Transferase</keyword>
<dbReference type="OrthoDB" id="9797653at2"/>
<dbReference type="Gene3D" id="3.40.50.10540">
    <property type="entry name" value="Crotonobetainyl-coa:carnitine coa-transferase, domain 1"/>
    <property type="match status" value="1"/>
</dbReference>
<dbReference type="RefSeq" id="WP_053435283.1">
    <property type="nucleotide sequence ID" value="NZ_LGUF01000007.1"/>
</dbReference>
<dbReference type="SUPFAM" id="SSF89796">
    <property type="entry name" value="CoA-transferase family III (CaiB/BaiF)"/>
    <property type="match status" value="1"/>
</dbReference>
<keyword evidence="3" id="KW-1185">Reference proteome</keyword>